<dbReference type="EMBL" id="NHOQ01002499">
    <property type="protein sequence ID" value="PWA16162.1"/>
    <property type="molecule type" value="Genomic_DNA"/>
</dbReference>
<dbReference type="Pfam" id="PF20846">
    <property type="entry name" value="PNMA_N"/>
    <property type="match status" value="1"/>
</dbReference>
<dbReference type="InterPro" id="IPR048271">
    <property type="entry name" value="PNMA_N"/>
</dbReference>
<keyword evidence="1" id="KW-0175">Coiled coil</keyword>
<proteinExistence type="predicted"/>
<evidence type="ECO:0000259" key="2">
    <source>
        <dbReference type="Pfam" id="PF20846"/>
    </source>
</evidence>
<organism evidence="3 4">
    <name type="scientific">Gambusia affinis</name>
    <name type="common">Western mosquitofish</name>
    <name type="synonym">Heterandria affinis</name>
    <dbReference type="NCBI Taxonomy" id="33528"/>
    <lineage>
        <taxon>Eukaryota</taxon>
        <taxon>Metazoa</taxon>
        <taxon>Chordata</taxon>
        <taxon>Craniata</taxon>
        <taxon>Vertebrata</taxon>
        <taxon>Euteleostomi</taxon>
        <taxon>Actinopterygii</taxon>
        <taxon>Neopterygii</taxon>
        <taxon>Teleostei</taxon>
        <taxon>Neoteleostei</taxon>
        <taxon>Acanthomorphata</taxon>
        <taxon>Ovalentaria</taxon>
        <taxon>Atherinomorphae</taxon>
        <taxon>Cyprinodontiformes</taxon>
        <taxon>Poeciliidae</taxon>
        <taxon>Poeciliinae</taxon>
        <taxon>Gambusia</taxon>
    </lineage>
</organism>
<dbReference type="AlphaFoldDB" id="A0A315UXM1"/>
<name>A0A315UXM1_GAMAF</name>
<gene>
    <name evidence="3" type="ORF">CCH79_00020999</name>
</gene>
<feature type="coiled-coil region" evidence="1">
    <location>
        <begin position="83"/>
        <end position="144"/>
    </location>
</feature>
<dbReference type="PANTHER" id="PTHR23095">
    <property type="entry name" value="PARANEOPLASTIC ANTIGEN"/>
    <property type="match status" value="1"/>
</dbReference>
<feature type="non-terminal residue" evidence="3">
    <location>
        <position position="186"/>
    </location>
</feature>
<protein>
    <recommendedName>
        <fullName evidence="2">Paraneoplastic antigen Ma-like N-terminal domain-containing protein</fullName>
    </recommendedName>
</protein>
<dbReference type="Proteomes" id="UP000250572">
    <property type="component" value="Unassembled WGS sequence"/>
</dbReference>
<evidence type="ECO:0000313" key="3">
    <source>
        <dbReference type="EMBL" id="PWA16162.1"/>
    </source>
</evidence>
<dbReference type="InterPro" id="IPR026523">
    <property type="entry name" value="PNMA"/>
</dbReference>
<sequence>MQQTEVIVNKLRSWCRGEGINESHALLTKVPQNTEVAQIEETLQTIKCLGRVRVRGRMLDESTDQILVLCECREKLRNADIPRESLRAEIREVKSMFAALSSQSLQDTADKHDKCSTDRERLKEPSLDAEVVALKKQVKQLQQKVKSTVSHHVETPPAVMAVYTPSRRPDADERFCYRCGESGHMA</sequence>
<dbReference type="PANTHER" id="PTHR23095:SF51">
    <property type="entry name" value="PARANEOPLASTIC ANTIGEN MA1 HOMOLOG-RELATED"/>
    <property type="match status" value="1"/>
</dbReference>
<accession>A0A315UXM1</accession>
<comment type="caution">
    <text evidence="3">The sequence shown here is derived from an EMBL/GenBank/DDBJ whole genome shotgun (WGS) entry which is preliminary data.</text>
</comment>
<keyword evidence="4" id="KW-1185">Reference proteome</keyword>
<feature type="domain" description="Paraneoplastic antigen Ma-like N-terminal" evidence="2">
    <location>
        <begin position="8"/>
        <end position="84"/>
    </location>
</feature>
<reference evidence="3 4" key="1">
    <citation type="journal article" date="2018" name="G3 (Bethesda)">
        <title>A High-Quality Reference Genome for the Invasive Mosquitofish Gambusia affinis Using a Chicago Library.</title>
        <authorList>
            <person name="Hoffberg S.L."/>
            <person name="Troendle N.J."/>
            <person name="Glenn T.C."/>
            <person name="Mahmud O."/>
            <person name="Louha S."/>
            <person name="Chalopin D."/>
            <person name="Bennetzen J.L."/>
            <person name="Mauricio R."/>
        </authorList>
    </citation>
    <scope>NUCLEOTIDE SEQUENCE [LARGE SCALE GENOMIC DNA]</scope>
    <source>
        <strain evidence="3">NE01/NJP1002.9</strain>
        <tissue evidence="3">Muscle</tissue>
    </source>
</reference>
<evidence type="ECO:0000313" key="4">
    <source>
        <dbReference type="Proteomes" id="UP000250572"/>
    </source>
</evidence>
<evidence type="ECO:0000256" key="1">
    <source>
        <dbReference type="SAM" id="Coils"/>
    </source>
</evidence>